<keyword evidence="2" id="KW-0547">Nucleotide-binding</keyword>
<dbReference type="EMBL" id="BJUM01000006">
    <property type="protein sequence ID" value="GEK54006.1"/>
    <property type="molecule type" value="Genomic_DNA"/>
</dbReference>
<dbReference type="InterPro" id="IPR050816">
    <property type="entry name" value="Flavin-dep_Halogenase_NPB"/>
</dbReference>
<dbReference type="AlphaFoldDB" id="A0A510XSJ8"/>
<dbReference type="PANTHER" id="PTHR43747:SF4">
    <property type="entry name" value="FLAVIN-DEPENDENT TRYPTOPHAN HALOGENASE"/>
    <property type="match status" value="1"/>
</dbReference>
<dbReference type="GO" id="GO:0004497">
    <property type="term" value="F:monooxygenase activity"/>
    <property type="evidence" value="ECO:0007669"/>
    <property type="project" value="InterPro"/>
</dbReference>
<feature type="active site" evidence="1">
    <location>
        <position position="80"/>
    </location>
</feature>
<dbReference type="Gene3D" id="3.50.50.60">
    <property type="entry name" value="FAD/NAD(P)-binding domain"/>
    <property type="match status" value="1"/>
</dbReference>
<dbReference type="RefSeq" id="WP_089347821.1">
    <property type="nucleotide sequence ID" value="NZ_BJUM01000006.1"/>
</dbReference>
<dbReference type="InterPro" id="IPR033856">
    <property type="entry name" value="Trp_halogen"/>
</dbReference>
<gene>
    <name evidence="3" type="ORF">PES01_08510</name>
</gene>
<dbReference type="Proteomes" id="UP000321419">
    <property type="component" value="Unassembled WGS sequence"/>
</dbReference>
<dbReference type="PANTHER" id="PTHR43747">
    <property type="entry name" value="FAD-BINDING PROTEIN"/>
    <property type="match status" value="1"/>
</dbReference>
<comment type="caution">
    <text evidence="3">The sequence shown here is derived from an EMBL/GenBank/DDBJ whole genome shotgun (WGS) entry which is preliminary data.</text>
</comment>
<name>A0A510XSJ8_9GAMM</name>
<protein>
    <submittedName>
        <fullName evidence="3">Tryptophan halogenase</fullName>
    </submittedName>
</protein>
<feature type="binding site" evidence="2">
    <location>
        <begin position="14"/>
        <end position="17"/>
    </location>
    <ligand>
        <name>FAD</name>
        <dbReference type="ChEBI" id="CHEBI:57692"/>
    </ligand>
</feature>
<keyword evidence="2" id="KW-0274">FAD</keyword>
<keyword evidence="4" id="KW-1185">Reference proteome</keyword>
<dbReference type="InterPro" id="IPR006905">
    <property type="entry name" value="Flavin_halogenase"/>
</dbReference>
<dbReference type="PIRSF" id="PIRSF011396">
    <property type="entry name" value="Trp_halogenase"/>
    <property type="match status" value="1"/>
</dbReference>
<feature type="binding site" evidence="2">
    <location>
        <position position="80"/>
    </location>
    <ligand>
        <name>7-chloro-L-tryptophan</name>
        <dbReference type="ChEBI" id="CHEBI:58713"/>
    </ligand>
</feature>
<keyword evidence="2" id="KW-0285">Flavoprotein</keyword>
<feature type="binding site" evidence="2">
    <location>
        <position position="190"/>
    </location>
    <ligand>
        <name>FAD</name>
        <dbReference type="ChEBI" id="CHEBI:57692"/>
    </ligand>
</feature>
<sequence>MSDSRIKSIVIVGGGSAGWMSASALAKVIGCDNYSITLVESSEIGTVSVGEATIPQIQLFNTILDIDESEFIRSTNATFKLGIEFIDWKEKGHRYFHPFGNYGTNMEALPFHHFWLKMQGDPKFKKTSNLSNYSLASVGAYANKFMHPSTQQNTPLAGINYAYHFDATLYAKFLSKYAINKGVKRIEGQVDEVKTNPVTGMIESLVLNDNTVLSGDLFIDCSGFKGLLIEQALKTGYEDWTHLLPCNKAVAAPCLSTKSLNPYTQSTAQSVGWTWRIPLQNRVGNGFVYSSEFMDDDKAQSLLLNTLESSPLNDINGLQWVTGMRKKSWNKNCIAIGLSAGFVEPLESTGLHLIQSAIAKLMTLFPSKAFTQCDIDLFNQQTETEYHRIRDFIILHYKLTNRDDSEFWRYCKNIEMPDSLKQKIDMFSENGRIFRHDNELFNETSWLAVMHGQGIKPKSYHPLVDRLSHDEIERRLKNIELVISRSANVMPDHQAYILKNYTP</sequence>
<evidence type="ECO:0000256" key="1">
    <source>
        <dbReference type="PIRSR" id="PIRSR011396-1"/>
    </source>
</evidence>
<organism evidence="3 4">
    <name type="scientific">Pseudoalteromonas espejiana</name>
    <dbReference type="NCBI Taxonomy" id="28107"/>
    <lineage>
        <taxon>Bacteria</taxon>
        <taxon>Pseudomonadati</taxon>
        <taxon>Pseudomonadota</taxon>
        <taxon>Gammaproteobacteria</taxon>
        <taxon>Alteromonadales</taxon>
        <taxon>Pseudoalteromonadaceae</taxon>
        <taxon>Pseudoalteromonas</taxon>
    </lineage>
</organism>
<evidence type="ECO:0000313" key="3">
    <source>
        <dbReference type="EMBL" id="GEK54006.1"/>
    </source>
</evidence>
<dbReference type="OrthoDB" id="7178350at2"/>
<evidence type="ECO:0000313" key="4">
    <source>
        <dbReference type="Proteomes" id="UP000321419"/>
    </source>
</evidence>
<reference evidence="3 4" key="1">
    <citation type="submission" date="2019-07" db="EMBL/GenBank/DDBJ databases">
        <title>Whole genome shotgun sequence of Pseudoalteromonas espejiana NBRC 102222.</title>
        <authorList>
            <person name="Hosoyama A."/>
            <person name="Uohara A."/>
            <person name="Ohji S."/>
            <person name="Ichikawa N."/>
        </authorList>
    </citation>
    <scope>NUCLEOTIDE SEQUENCE [LARGE SCALE GENOMIC DNA]</scope>
    <source>
        <strain evidence="3 4">NBRC 102222</strain>
    </source>
</reference>
<dbReference type="SUPFAM" id="SSF51905">
    <property type="entry name" value="FAD/NAD(P)-binding domain"/>
    <property type="match status" value="1"/>
</dbReference>
<evidence type="ECO:0000256" key="2">
    <source>
        <dbReference type="PIRSR" id="PIRSR011396-2"/>
    </source>
</evidence>
<dbReference type="Pfam" id="PF04820">
    <property type="entry name" value="Trp_halogenase"/>
    <property type="match status" value="1"/>
</dbReference>
<feature type="binding site" evidence="2">
    <location>
        <position position="338"/>
    </location>
    <ligand>
        <name>FAD</name>
        <dbReference type="ChEBI" id="CHEBI:57692"/>
    </ligand>
</feature>
<feature type="binding site" evidence="2">
    <location>
        <position position="347"/>
    </location>
    <ligand>
        <name>L-tryptophan</name>
        <dbReference type="ChEBI" id="CHEBI:57912"/>
    </ligand>
</feature>
<dbReference type="GO" id="GO:0000166">
    <property type="term" value="F:nucleotide binding"/>
    <property type="evidence" value="ECO:0007669"/>
    <property type="project" value="UniProtKB-KW"/>
</dbReference>
<dbReference type="InterPro" id="IPR036188">
    <property type="entry name" value="FAD/NAD-bd_sf"/>
</dbReference>
<accession>A0A510XSJ8</accession>
<proteinExistence type="predicted"/>